<organism evidence="1">
    <name type="scientific">uncultured Caudovirales phage</name>
    <dbReference type="NCBI Taxonomy" id="2100421"/>
    <lineage>
        <taxon>Viruses</taxon>
        <taxon>Duplodnaviria</taxon>
        <taxon>Heunggongvirae</taxon>
        <taxon>Uroviricota</taxon>
        <taxon>Caudoviricetes</taxon>
        <taxon>Peduoviridae</taxon>
        <taxon>Maltschvirus</taxon>
        <taxon>Maltschvirus maltsch</taxon>
    </lineage>
</organism>
<evidence type="ECO:0008006" key="2">
    <source>
        <dbReference type="Google" id="ProtNLM"/>
    </source>
</evidence>
<accession>A0A6J7X3L0</accession>
<dbReference type="EMBL" id="LR798325">
    <property type="protein sequence ID" value="CAB5223847.1"/>
    <property type="molecule type" value="Genomic_DNA"/>
</dbReference>
<sequence>MEELKAKGTIHLIGEARQVSEKMNLREFVLSIGDKYPQLVQFQAVNERVKFLDGAAPGQECEVKFDLRGREYNGKFYVSLNAWDIRIASTAPASKPISDEIDDDLPF</sequence>
<reference evidence="1" key="1">
    <citation type="submission" date="2020-05" db="EMBL/GenBank/DDBJ databases">
        <authorList>
            <person name="Chiriac C."/>
            <person name="Salcher M."/>
            <person name="Ghai R."/>
            <person name="Kavagutti S V."/>
        </authorList>
    </citation>
    <scope>NUCLEOTIDE SEQUENCE</scope>
</reference>
<name>A0A6J7X3L0_9CAUD</name>
<dbReference type="InterPro" id="IPR021474">
    <property type="entry name" value="DUF3127"/>
</dbReference>
<evidence type="ECO:0000313" key="1">
    <source>
        <dbReference type="EMBL" id="CAB5223847.1"/>
    </source>
</evidence>
<gene>
    <name evidence="1" type="ORF">UFOVP391_10</name>
</gene>
<proteinExistence type="predicted"/>
<protein>
    <recommendedName>
        <fullName evidence="2">DUF3127 domain-containing protein</fullName>
    </recommendedName>
</protein>
<dbReference type="Pfam" id="PF11325">
    <property type="entry name" value="DUF3127"/>
    <property type="match status" value="1"/>
</dbReference>